<dbReference type="Proteomes" id="UP001460270">
    <property type="component" value="Unassembled WGS sequence"/>
</dbReference>
<dbReference type="EMBL" id="JBBPFD010000017">
    <property type="protein sequence ID" value="KAK7891100.1"/>
    <property type="molecule type" value="Genomic_DNA"/>
</dbReference>
<evidence type="ECO:0000313" key="1">
    <source>
        <dbReference type="EMBL" id="KAK7891100.1"/>
    </source>
</evidence>
<name>A0AAW0ND84_9GOBI</name>
<comment type="caution">
    <text evidence="1">The sequence shown here is derived from an EMBL/GenBank/DDBJ whole genome shotgun (WGS) entry which is preliminary data.</text>
</comment>
<reference evidence="2" key="1">
    <citation type="submission" date="2024-04" db="EMBL/GenBank/DDBJ databases">
        <title>Salinicola lusitanus LLJ914,a marine bacterium isolated from the Okinawa Trough.</title>
        <authorList>
            <person name="Li J."/>
        </authorList>
    </citation>
    <scope>NUCLEOTIDE SEQUENCE [LARGE SCALE GENOMIC DNA]</scope>
</reference>
<accession>A0AAW0ND84</accession>
<proteinExistence type="predicted"/>
<dbReference type="PANTHER" id="PTHR21465">
    <property type="entry name" value="ZINC FINGER PROTEIN 469"/>
    <property type="match status" value="1"/>
</dbReference>
<gene>
    <name evidence="1" type="ORF">WMY93_023063</name>
</gene>
<dbReference type="InterPro" id="IPR039270">
    <property type="entry name" value="ZNF469"/>
</dbReference>
<evidence type="ECO:0000313" key="2">
    <source>
        <dbReference type="Proteomes" id="UP001460270"/>
    </source>
</evidence>
<sequence length="117" mass="12657">MQRKSDGPNDYPVLSSVHGDIGSNKMVAKCKTSNTQAKKSVLESSCAPKKSDVVVSALNGDYKAKKGTLGRSLHSPISKVPMNNSLNKSKTKMGVRAMDSHSYRTAESQSHLLSQFM</sequence>
<dbReference type="PANTHER" id="PTHR21465:SF2">
    <property type="entry name" value="ZINC FINGER PROTEIN 469"/>
    <property type="match status" value="1"/>
</dbReference>
<dbReference type="AlphaFoldDB" id="A0AAW0ND84"/>
<keyword evidence="2" id="KW-1185">Reference proteome</keyword>
<protein>
    <submittedName>
        <fullName evidence="1">Uncharacterized protein</fullName>
    </submittedName>
</protein>
<organism evidence="1 2">
    <name type="scientific">Mugilogobius chulae</name>
    <name type="common">yellowstripe goby</name>
    <dbReference type="NCBI Taxonomy" id="88201"/>
    <lineage>
        <taxon>Eukaryota</taxon>
        <taxon>Metazoa</taxon>
        <taxon>Chordata</taxon>
        <taxon>Craniata</taxon>
        <taxon>Vertebrata</taxon>
        <taxon>Euteleostomi</taxon>
        <taxon>Actinopterygii</taxon>
        <taxon>Neopterygii</taxon>
        <taxon>Teleostei</taxon>
        <taxon>Neoteleostei</taxon>
        <taxon>Acanthomorphata</taxon>
        <taxon>Gobiaria</taxon>
        <taxon>Gobiiformes</taxon>
        <taxon>Gobioidei</taxon>
        <taxon>Gobiidae</taxon>
        <taxon>Gobionellinae</taxon>
        <taxon>Mugilogobius</taxon>
    </lineage>
</organism>